<sequence>MKLSRKFLSMVAVLTASSMMLTACGGSSEEAASPAPAKTETSAPETVAPISEEVKLSPEGYPIADVQELTYNLGADPKTVDPQLNSAVDGGQVINNTFEGLIRDVNGEIREGMAESWEISDDLLVYTFHLRDAVWSDGKPVTAQDFEFAWKRAADPKTASEYAYILESANIKNAGAITRMENIVDPATGEERPATIDDLGVKAIDDKTFEVTLANPTEYFLGLTGFATFMPVRADVVDADGIWAKDPAKAISNGPFVVTDYAMGDQIVLEKNPNYWNAENVTLEKIVCKMIVDASTAYTAYNSDQLDMLESVPTAEIPKLIAENPEFYVLPYIGTYFYVLNLNNEILQDVDVRKALNFGIDRKIIAEQVGSAGQIPATGFVGPGFLDTEGNEFNEVAGDYGIPITADVEAAQKALADAGYPDGEGFPELEIMYNTNEGNKLIAEAVQEMWATNLGIDVKLTNQEWAVFQETRTNQTYDSVARHGWIGDYTDPNTMLEIFTSNNPQNNGAYANPAFDEQMNLAKTTTGKERMDHLYEASDILMADMPVIPVYYYVNTLLVVDEVEGWYKNSQGKLWLGDAMMLDFDKM</sequence>
<keyword evidence="2" id="KW-1185">Reference proteome</keyword>
<evidence type="ECO:0000313" key="1">
    <source>
        <dbReference type="EMBL" id="ONI38473.1"/>
    </source>
</evidence>
<protein>
    <submittedName>
        <fullName evidence="1">ABC transporter substrate-binding protein</fullName>
    </submittedName>
</protein>
<name>A0ACC8X902_9FIRM</name>
<dbReference type="EMBL" id="LJDB01000087">
    <property type="protein sequence ID" value="ONI38473.1"/>
    <property type="molecule type" value="Genomic_DNA"/>
</dbReference>
<gene>
    <name evidence="1" type="ORF">AN396_10590</name>
</gene>
<organism evidence="1 2">
    <name type="scientific">Candidatus Epulonipiscium fishelsonii</name>
    <dbReference type="NCBI Taxonomy" id="77094"/>
    <lineage>
        <taxon>Bacteria</taxon>
        <taxon>Bacillati</taxon>
        <taxon>Bacillota</taxon>
        <taxon>Clostridia</taxon>
        <taxon>Lachnospirales</taxon>
        <taxon>Lachnospiraceae</taxon>
        <taxon>Candidatus Epulonipiscium</taxon>
    </lineage>
</organism>
<comment type="caution">
    <text evidence="1">The sequence shown here is derived from an EMBL/GenBank/DDBJ whole genome shotgun (WGS) entry which is preliminary data.</text>
</comment>
<evidence type="ECO:0000313" key="2">
    <source>
        <dbReference type="Proteomes" id="UP000188605"/>
    </source>
</evidence>
<proteinExistence type="predicted"/>
<dbReference type="Proteomes" id="UP000188605">
    <property type="component" value="Unassembled WGS sequence"/>
</dbReference>
<reference evidence="1" key="1">
    <citation type="submission" date="2016-08" db="EMBL/GenBank/DDBJ databases">
        <authorList>
            <person name="Ngugi D.K."/>
            <person name="Miyake S."/>
            <person name="Stingl U."/>
        </authorList>
    </citation>
    <scope>NUCLEOTIDE SEQUENCE</scope>
    <source>
        <strain evidence="1">SCG-B11WGA-EpuloA1</strain>
    </source>
</reference>
<accession>A0ACC8X902</accession>